<feature type="DNA-binding region" description="H-T-H motif" evidence="4">
    <location>
        <begin position="27"/>
        <end position="46"/>
    </location>
</feature>
<evidence type="ECO:0000256" key="3">
    <source>
        <dbReference type="ARBA" id="ARBA00023163"/>
    </source>
</evidence>
<dbReference type="Pfam" id="PF00440">
    <property type="entry name" value="TetR_N"/>
    <property type="match status" value="1"/>
</dbReference>
<evidence type="ECO:0000256" key="1">
    <source>
        <dbReference type="ARBA" id="ARBA00023015"/>
    </source>
</evidence>
<dbReference type="InterPro" id="IPR009057">
    <property type="entry name" value="Homeodomain-like_sf"/>
</dbReference>
<dbReference type="SUPFAM" id="SSF48498">
    <property type="entry name" value="Tetracyclin repressor-like, C-terminal domain"/>
    <property type="match status" value="1"/>
</dbReference>
<accession>A0A1V9FFU4</accession>
<dbReference type="Proteomes" id="UP000192796">
    <property type="component" value="Unassembled WGS sequence"/>
</dbReference>
<name>A0A1V9FFU4_9BACT</name>
<organism evidence="6 7">
    <name type="scientific">Niastella vici</name>
    <dbReference type="NCBI Taxonomy" id="1703345"/>
    <lineage>
        <taxon>Bacteria</taxon>
        <taxon>Pseudomonadati</taxon>
        <taxon>Bacteroidota</taxon>
        <taxon>Chitinophagia</taxon>
        <taxon>Chitinophagales</taxon>
        <taxon>Chitinophagaceae</taxon>
        <taxon>Niastella</taxon>
    </lineage>
</organism>
<dbReference type="PANTHER" id="PTHR47506:SF1">
    <property type="entry name" value="HTH-TYPE TRANSCRIPTIONAL REGULATOR YJDC"/>
    <property type="match status" value="1"/>
</dbReference>
<keyword evidence="1" id="KW-0805">Transcription regulation</keyword>
<dbReference type="PANTHER" id="PTHR47506">
    <property type="entry name" value="TRANSCRIPTIONAL REGULATORY PROTEIN"/>
    <property type="match status" value="1"/>
</dbReference>
<evidence type="ECO:0000256" key="4">
    <source>
        <dbReference type="PROSITE-ProRule" id="PRU00335"/>
    </source>
</evidence>
<gene>
    <name evidence="6" type="ORF">A3860_11325</name>
</gene>
<dbReference type="Pfam" id="PF16925">
    <property type="entry name" value="TetR_C_13"/>
    <property type="match status" value="1"/>
</dbReference>
<dbReference type="PROSITE" id="PS50977">
    <property type="entry name" value="HTH_TETR_2"/>
    <property type="match status" value="1"/>
</dbReference>
<reference evidence="6 7" key="1">
    <citation type="submission" date="2016-03" db="EMBL/GenBank/DDBJ databases">
        <title>Niastella vici sp. nov., isolated from farmland soil.</title>
        <authorList>
            <person name="Chen L."/>
            <person name="Wang D."/>
            <person name="Yang S."/>
            <person name="Wang G."/>
        </authorList>
    </citation>
    <scope>NUCLEOTIDE SEQUENCE [LARGE SCALE GENOMIC DNA]</scope>
    <source>
        <strain evidence="6 7">DJ57</strain>
    </source>
</reference>
<dbReference type="InterPro" id="IPR011075">
    <property type="entry name" value="TetR_C"/>
</dbReference>
<comment type="caution">
    <text evidence="6">The sequence shown here is derived from an EMBL/GenBank/DDBJ whole genome shotgun (WGS) entry which is preliminary data.</text>
</comment>
<keyword evidence="7" id="KW-1185">Reference proteome</keyword>
<dbReference type="EMBL" id="LVYD01000124">
    <property type="protein sequence ID" value="OQP57147.1"/>
    <property type="molecule type" value="Genomic_DNA"/>
</dbReference>
<keyword evidence="2 4" id="KW-0238">DNA-binding</keyword>
<dbReference type="GO" id="GO:0003677">
    <property type="term" value="F:DNA binding"/>
    <property type="evidence" value="ECO:0007669"/>
    <property type="project" value="UniProtKB-UniRule"/>
</dbReference>
<dbReference type="SUPFAM" id="SSF46689">
    <property type="entry name" value="Homeodomain-like"/>
    <property type="match status" value="1"/>
</dbReference>
<keyword evidence="3" id="KW-0804">Transcription</keyword>
<protein>
    <recommendedName>
        <fullName evidence="5">HTH tetR-type domain-containing protein</fullName>
    </recommendedName>
</protein>
<evidence type="ECO:0000259" key="5">
    <source>
        <dbReference type="PROSITE" id="PS50977"/>
    </source>
</evidence>
<proteinExistence type="predicted"/>
<dbReference type="RefSeq" id="WP_081156111.1">
    <property type="nucleotide sequence ID" value="NZ_LVYD01000124.1"/>
</dbReference>
<dbReference type="AlphaFoldDB" id="A0A1V9FFU4"/>
<evidence type="ECO:0000256" key="2">
    <source>
        <dbReference type="ARBA" id="ARBA00023125"/>
    </source>
</evidence>
<evidence type="ECO:0000313" key="7">
    <source>
        <dbReference type="Proteomes" id="UP000192796"/>
    </source>
</evidence>
<sequence>MSKLGPRERILETASRLFYIQGYNNTGINQILDEAKVAKASLYQHFGSKDELGIHYLKAAREEWFGGIEKWASAKKTPFQKLVACFDFLEYSLQQNNFLGCKFINMLSEIGDTSAPMSHEILEHKRKLRQFIKSFIEQALHGKPADEIDVISDAIYLLFEGAIVESKIYKETWPVKKAKKMIRILVEEK</sequence>
<dbReference type="PRINTS" id="PR00455">
    <property type="entry name" value="HTHTETR"/>
</dbReference>
<dbReference type="Gene3D" id="1.10.357.10">
    <property type="entry name" value="Tetracycline Repressor, domain 2"/>
    <property type="match status" value="1"/>
</dbReference>
<dbReference type="OrthoDB" id="9787680at2"/>
<dbReference type="STRING" id="1703345.A3860_11325"/>
<evidence type="ECO:0000313" key="6">
    <source>
        <dbReference type="EMBL" id="OQP57147.1"/>
    </source>
</evidence>
<feature type="domain" description="HTH tetR-type" evidence="5">
    <location>
        <begin position="4"/>
        <end position="64"/>
    </location>
</feature>
<dbReference type="InterPro" id="IPR036271">
    <property type="entry name" value="Tet_transcr_reg_TetR-rel_C_sf"/>
</dbReference>
<dbReference type="InterPro" id="IPR001647">
    <property type="entry name" value="HTH_TetR"/>
</dbReference>